<accession>A0ABU4AHK8</accession>
<evidence type="ECO:0000313" key="3">
    <source>
        <dbReference type="Proteomes" id="UP001185659"/>
    </source>
</evidence>
<dbReference type="Gene3D" id="3.40.1620.10">
    <property type="entry name" value="YefM-like domain"/>
    <property type="match status" value="1"/>
</dbReference>
<dbReference type="EMBL" id="JAWLIP010000002">
    <property type="protein sequence ID" value="MDV6225723.1"/>
    <property type="molecule type" value="Genomic_DNA"/>
</dbReference>
<dbReference type="Proteomes" id="UP001185659">
    <property type="component" value="Unassembled WGS sequence"/>
</dbReference>
<proteinExistence type="inferred from homology"/>
<comment type="caution">
    <text evidence="2">The sequence shown here is derived from an EMBL/GenBank/DDBJ whole genome shotgun (WGS) entry which is preliminary data.</text>
</comment>
<keyword evidence="3" id="KW-1185">Reference proteome</keyword>
<comment type="similarity">
    <text evidence="1">Belongs to the phD/YefM antitoxin family.</text>
</comment>
<dbReference type="NCBIfam" id="TIGR01552">
    <property type="entry name" value="phd_fam"/>
    <property type="match status" value="1"/>
</dbReference>
<dbReference type="InterPro" id="IPR036165">
    <property type="entry name" value="YefM-like_sf"/>
</dbReference>
<protein>
    <submittedName>
        <fullName evidence="2">Type II toxin-antitoxin system prevent-host-death family antitoxin</fullName>
    </submittedName>
</protein>
<gene>
    <name evidence="2" type="ORF">R2G56_05435</name>
</gene>
<dbReference type="SUPFAM" id="SSF143120">
    <property type="entry name" value="YefM-like"/>
    <property type="match status" value="1"/>
</dbReference>
<name>A0ABU4AHK8_9HYPH</name>
<dbReference type="RefSeq" id="WP_317560695.1">
    <property type="nucleotide sequence ID" value="NZ_JAWLIP010000002.1"/>
</dbReference>
<sequence length="79" mass="9135">MTVEISKSRFKARALEYFREVERTGQPITITDHGRPTLEIRALEKKTGARDALERLRGSVKSYERPFEPVDDADWDALN</sequence>
<evidence type="ECO:0000256" key="1">
    <source>
        <dbReference type="ARBA" id="ARBA00009981"/>
    </source>
</evidence>
<evidence type="ECO:0000313" key="2">
    <source>
        <dbReference type="EMBL" id="MDV6225723.1"/>
    </source>
</evidence>
<organism evidence="2 3">
    <name type="scientific">Nitratireductor aquimarinus</name>
    <dbReference type="NCBI Taxonomy" id="889300"/>
    <lineage>
        <taxon>Bacteria</taxon>
        <taxon>Pseudomonadati</taxon>
        <taxon>Pseudomonadota</taxon>
        <taxon>Alphaproteobacteria</taxon>
        <taxon>Hyphomicrobiales</taxon>
        <taxon>Phyllobacteriaceae</taxon>
        <taxon>Nitratireductor</taxon>
    </lineage>
</organism>
<reference evidence="2 3" key="1">
    <citation type="submission" date="2023-10" db="EMBL/GenBank/DDBJ databases">
        <authorList>
            <person name="Venkata Ramana C."/>
            <person name="Sasikala C."/>
            <person name="Dhurka M."/>
        </authorList>
    </citation>
    <scope>NUCLEOTIDE SEQUENCE [LARGE SCALE GENOMIC DNA]</scope>
    <source>
        <strain evidence="2 3">KCTC 32151</strain>
    </source>
</reference>